<accession>V4B1G0</accession>
<reference evidence="4 5" key="1">
    <citation type="journal article" date="2013" name="Nature">
        <title>Insights into bilaterian evolution from three spiralian genomes.</title>
        <authorList>
            <person name="Simakov O."/>
            <person name="Marletaz F."/>
            <person name="Cho S.J."/>
            <person name="Edsinger-Gonzales E."/>
            <person name="Havlak P."/>
            <person name="Hellsten U."/>
            <person name="Kuo D.H."/>
            <person name="Larsson T."/>
            <person name="Lv J."/>
            <person name="Arendt D."/>
            <person name="Savage R."/>
            <person name="Osoegawa K."/>
            <person name="de Jong P."/>
            <person name="Grimwood J."/>
            <person name="Chapman J.A."/>
            <person name="Shapiro H."/>
            <person name="Aerts A."/>
            <person name="Otillar R.P."/>
            <person name="Terry A.Y."/>
            <person name="Boore J.L."/>
            <person name="Grigoriev I.V."/>
            <person name="Lindberg D.R."/>
            <person name="Seaver E.C."/>
            <person name="Weisblat D.A."/>
            <person name="Putnam N.H."/>
            <person name="Rokhsar D.S."/>
        </authorList>
    </citation>
    <scope>NUCLEOTIDE SEQUENCE [LARGE SCALE GENOMIC DNA]</scope>
</reference>
<evidence type="ECO:0000313" key="5">
    <source>
        <dbReference type="Proteomes" id="UP000030746"/>
    </source>
</evidence>
<organism evidence="4 5">
    <name type="scientific">Lottia gigantea</name>
    <name type="common">Giant owl limpet</name>
    <dbReference type="NCBI Taxonomy" id="225164"/>
    <lineage>
        <taxon>Eukaryota</taxon>
        <taxon>Metazoa</taxon>
        <taxon>Spiralia</taxon>
        <taxon>Lophotrochozoa</taxon>
        <taxon>Mollusca</taxon>
        <taxon>Gastropoda</taxon>
        <taxon>Patellogastropoda</taxon>
        <taxon>Lottioidea</taxon>
        <taxon>Lottiidae</taxon>
        <taxon>Lottia</taxon>
    </lineage>
</organism>
<evidence type="ECO:0000259" key="3">
    <source>
        <dbReference type="Pfam" id="PF08212"/>
    </source>
</evidence>
<dbReference type="OMA" id="HICACRD"/>
<dbReference type="InterPro" id="IPR000566">
    <property type="entry name" value="Lipocln_cytosolic_FA-bd_dom"/>
</dbReference>
<feature type="chain" id="PRO_5004717706" description="Lipocalin/cytosolic fatty-acid binding domain-containing protein" evidence="2">
    <location>
        <begin position="24"/>
        <end position="242"/>
    </location>
</feature>
<dbReference type="EMBL" id="KB204047">
    <property type="protein sequence ID" value="ESO82044.1"/>
    <property type="molecule type" value="Genomic_DNA"/>
</dbReference>
<dbReference type="InterPro" id="IPR012674">
    <property type="entry name" value="Calycin"/>
</dbReference>
<dbReference type="GO" id="GO:0008289">
    <property type="term" value="F:lipid binding"/>
    <property type="evidence" value="ECO:0007669"/>
    <property type="project" value="UniProtKB-KW"/>
</dbReference>
<evidence type="ECO:0000256" key="2">
    <source>
        <dbReference type="SAM" id="SignalP"/>
    </source>
</evidence>
<dbReference type="Proteomes" id="UP000030746">
    <property type="component" value="Unassembled WGS sequence"/>
</dbReference>
<keyword evidence="1" id="KW-0446">Lipid-binding</keyword>
<dbReference type="HOGENOM" id="CLU_1148344_0_0_1"/>
<dbReference type="GeneID" id="20241369"/>
<dbReference type="OrthoDB" id="9923952at2759"/>
<dbReference type="AlphaFoldDB" id="V4B1G0"/>
<feature type="domain" description="Lipocalin/cytosolic fatty-acid binding" evidence="3">
    <location>
        <begin position="39"/>
        <end position="183"/>
    </location>
</feature>
<gene>
    <name evidence="4" type="ORF">LOTGIDRAFT_170319</name>
</gene>
<proteinExistence type="predicted"/>
<name>V4B1G0_LOTGI</name>
<keyword evidence="5" id="KW-1185">Reference proteome</keyword>
<keyword evidence="2" id="KW-0732">Signal</keyword>
<protein>
    <recommendedName>
        <fullName evidence="3">Lipocalin/cytosolic fatty-acid binding domain-containing protein</fullName>
    </recommendedName>
</protein>
<dbReference type="Gene3D" id="2.40.128.20">
    <property type="match status" value="1"/>
</dbReference>
<dbReference type="SUPFAM" id="SSF50814">
    <property type="entry name" value="Lipocalins"/>
    <property type="match status" value="1"/>
</dbReference>
<dbReference type="Pfam" id="PF08212">
    <property type="entry name" value="Lipocalin_2"/>
    <property type="match status" value="1"/>
</dbReference>
<dbReference type="CTD" id="20241369"/>
<evidence type="ECO:0000313" key="4">
    <source>
        <dbReference type="EMBL" id="ESO82044.1"/>
    </source>
</evidence>
<dbReference type="KEGG" id="lgi:LOTGIDRAFT_170319"/>
<dbReference type="RefSeq" id="XP_009067210.1">
    <property type="nucleotide sequence ID" value="XM_009068962.1"/>
</dbReference>
<evidence type="ECO:0000256" key="1">
    <source>
        <dbReference type="ARBA" id="ARBA00023121"/>
    </source>
</evidence>
<feature type="signal peptide" evidence="2">
    <location>
        <begin position="1"/>
        <end position="23"/>
    </location>
</feature>
<sequence length="242" mass="28057">MELFKVILPSILFFGLWTTLVSSGSAPCIMSTDFLEEELDKDKFQGKWYMTSWYYHGTGKSDAPLLENVQSLYQLTDDGNWNITYGAGIMENMCFKNPVEAMIDKSSTRMMWIFNFHLHEIVSTDYQTYAVIYQCLDGMTYCVHDSTQIAILSRKPQPSAETQDVVRKAVRNSCVDPDLLIEVSQTKNCLCDDGNQHKPLQPRHVMIQTSQQLKRTYMRQDVRRSVQVFCVRKKMTLFQLKK</sequence>